<name>A0A9W6P9M9_9ACTN</name>
<dbReference type="GO" id="GO:0016787">
    <property type="term" value="F:hydrolase activity"/>
    <property type="evidence" value="ECO:0007669"/>
    <property type="project" value="UniProtKB-KW"/>
</dbReference>
<keyword evidence="7" id="KW-1185">Reference proteome</keyword>
<dbReference type="RefSeq" id="WP_285761075.1">
    <property type="nucleotide sequence ID" value="NZ_BSQG01000007.1"/>
</dbReference>
<dbReference type="InterPro" id="IPR051600">
    <property type="entry name" value="Beta-PGM-like"/>
</dbReference>
<proteinExistence type="inferred from homology"/>
<dbReference type="Pfam" id="PF00702">
    <property type="entry name" value="Hydrolase"/>
    <property type="match status" value="1"/>
</dbReference>
<dbReference type="Gene3D" id="3.40.50.1000">
    <property type="entry name" value="HAD superfamily/HAD-like"/>
    <property type="match status" value="1"/>
</dbReference>
<keyword evidence="5" id="KW-0119">Carbohydrate metabolism</keyword>
<dbReference type="AlphaFoldDB" id="A0A9W6P9M9"/>
<evidence type="ECO:0000313" key="6">
    <source>
        <dbReference type="EMBL" id="GLU49528.1"/>
    </source>
</evidence>
<evidence type="ECO:0000256" key="2">
    <source>
        <dbReference type="ARBA" id="ARBA00006171"/>
    </source>
</evidence>
<dbReference type="SUPFAM" id="SSF56784">
    <property type="entry name" value="HAD-like"/>
    <property type="match status" value="1"/>
</dbReference>
<dbReference type="SFLD" id="SFLDG01129">
    <property type="entry name" value="C1.5:_HAD__Beta-PGM__Phosphata"/>
    <property type="match status" value="1"/>
</dbReference>
<dbReference type="InterPro" id="IPR023214">
    <property type="entry name" value="HAD_sf"/>
</dbReference>
<protein>
    <submittedName>
        <fullName evidence="6">Hydrolase</fullName>
    </submittedName>
</protein>
<evidence type="ECO:0000313" key="7">
    <source>
        <dbReference type="Proteomes" id="UP001165092"/>
    </source>
</evidence>
<organism evidence="6 7">
    <name type="scientific">Nocardiopsis ansamitocini</name>
    <dbReference type="NCBI Taxonomy" id="1670832"/>
    <lineage>
        <taxon>Bacteria</taxon>
        <taxon>Bacillati</taxon>
        <taxon>Actinomycetota</taxon>
        <taxon>Actinomycetes</taxon>
        <taxon>Streptosporangiales</taxon>
        <taxon>Nocardiopsidaceae</taxon>
        <taxon>Nocardiopsis</taxon>
    </lineage>
</organism>
<dbReference type="InterPro" id="IPR023198">
    <property type="entry name" value="PGP-like_dom2"/>
</dbReference>
<keyword evidence="6" id="KW-0378">Hydrolase</keyword>
<evidence type="ECO:0000256" key="4">
    <source>
        <dbReference type="ARBA" id="ARBA00022842"/>
    </source>
</evidence>
<dbReference type="NCBIfam" id="TIGR01509">
    <property type="entry name" value="HAD-SF-IA-v3"/>
    <property type="match status" value="1"/>
</dbReference>
<accession>A0A9W6P9M9</accession>
<gene>
    <name evidence="6" type="ORF">Nans01_38790</name>
</gene>
<keyword evidence="3" id="KW-0479">Metal-binding</keyword>
<comment type="caution">
    <text evidence="6">The sequence shown here is derived from an EMBL/GenBank/DDBJ whole genome shotgun (WGS) entry which is preliminary data.</text>
</comment>
<evidence type="ECO:0000256" key="3">
    <source>
        <dbReference type="ARBA" id="ARBA00022723"/>
    </source>
</evidence>
<dbReference type="Gene3D" id="1.10.150.240">
    <property type="entry name" value="Putative phosphatase, domain 2"/>
    <property type="match status" value="1"/>
</dbReference>
<sequence length="265" mass="28599">MKVFDSNGNGVPLGQILAVIFDVDGVVTDTASVHAAAWKRTFDEFLLDRSRSGLGPFRPFDLRQDYRRFVDGMGRSDGVRTFLASRDITLPEGDEPNRPEALTVSSLGDRKDHYFLDYIRRYGVAAFPSTVAFVHELRDRGLRTAAVSASRNCKAVLRAAGVTALFDVRVDGIDAARWSLPGKPDPALFQEAARRLAVAPSRAAVVEDSLAGVEAARRGGFGFTVGVDRAGQHDGLIDRGADVVVADLGELALSEKKAVPWITGA</sequence>
<dbReference type="EMBL" id="BSQG01000007">
    <property type="protein sequence ID" value="GLU49528.1"/>
    <property type="molecule type" value="Genomic_DNA"/>
</dbReference>
<reference evidence="6" key="1">
    <citation type="submission" date="2023-02" db="EMBL/GenBank/DDBJ databases">
        <title>Nocardiopsis ansamitocini NBRC 112285.</title>
        <authorList>
            <person name="Ichikawa N."/>
            <person name="Sato H."/>
            <person name="Tonouchi N."/>
        </authorList>
    </citation>
    <scope>NUCLEOTIDE SEQUENCE</scope>
    <source>
        <strain evidence="6">NBRC 112285</strain>
    </source>
</reference>
<comment type="similarity">
    <text evidence="2">Belongs to the HAD-like hydrolase superfamily. CbbY/CbbZ/Gph/YieH family.</text>
</comment>
<evidence type="ECO:0000256" key="1">
    <source>
        <dbReference type="ARBA" id="ARBA00001946"/>
    </source>
</evidence>
<dbReference type="PANTHER" id="PTHR46193">
    <property type="entry name" value="6-PHOSPHOGLUCONATE PHOSPHATASE"/>
    <property type="match status" value="1"/>
</dbReference>
<keyword evidence="4" id="KW-0460">Magnesium</keyword>
<dbReference type="InterPro" id="IPR036412">
    <property type="entry name" value="HAD-like_sf"/>
</dbReference>
<comment type="cofactor">
    <cofactor evidence="1">
        <name>Mg(2+)</name>
        <dbReference type="ChEBI" id="CHEBI:18420"/>
    </cofactor>
</comment>
<dbReference type="PANTHER" id="PTHR46193:SF18">
    <property type="entry name" value="HEXITOL PHOSPHATASE B"/>
    <property type="match status" value="1"/>
</dbReference>
<dbReference type="SFLD" id="SFLDS00003">
    <property type="entry name" value="Haloacid_Dehalogenase"/>
    <property type="match status" value="1"/>
</dbReference>
<dbReference type="GO" id="GO:0046872">
    <property type="term" value="F:metal ion binding"/>
    <property type="evidence" value="ECO:0007669"/>
    <property type="project" value="UniProtKB-KW"/>
</dbReference>
<evidence type="ECO:0000256" key="5">
    <source>
        <dbReference type="ARBA" id="ARBA00023277"/>
    </source>
</evidence>
<dbReference type="Proteomes" id="UP001165092">
    <property type="component" value="Unassembled WGS sequence"/>
</dbReference>
<dbReference type="InterPro" id="IPR006439">
    <property type="entry name" value="HAD-SF_hydro_IA"/>
</dbReference>